<reference evidence="1" key="1">
    <citation type="submission" date="2017-05" db="UniProtKB">
        <authorList>
            <consortium name="EnsemblMetazoa"/>
        </authorList>
    </citation>
    <scope>IDENTIFICATION</scope>
</reference>
<proteinExistence type="predicted"/>
<protein>
    <submittedName>
        <fullName evidence="1">Uncharacterized protein</fullName>
    </submittedName>
</protein>
<name>A0A1X7SY48_AMPQE</name>
<dbReference type="InParanoid" id="A0A1X7SY48"/>
<sequence>MELKERDIGITKSRMELKERDIGITNCTNVTRFIYFLIIEVKISSQVLQKALLVKSNYCWPCDQPAVVFPWCHLVPEGDPPPHSTPFMQIHESRGEGIDAICSKYNGKADLQVVLVISGESESSQKILSAGHLKEDLSSFLVVIVSSKYKREILKFFDKARDNKATVTIFFNKRYEFARALFPKIPESHEQLFRATQYVIENKLIVSFSPYLDISKLMDKSSTKNLPSQSIESNNPGERLLSFFLNTIFHQHMEAYIELASSFNAVEVVRLFQNSLHFKSNFSQDFIFYFCLAYMIYKNETGFDFSNKANIVTMEFIQCLLEVPVVSVNEQLQKFVEHDDFEATIAKIKSIFEYAADSILHSCDIYFETLKGSKLIHVSLLLSE</sequence>
<dbReference type="EnsemblMetazoa" id="Aqu2.1.06890_001">
    <property type="protein sequence ID" value="Aqu2.1.06890_001"/>
    <property type="gene ID" value="Aqu2.1.06890"/>
</dbReference>
<dbReference type="AlphaFoldDB" id="A0A1X7SY48"/>
<organism evidence="1">
    <name type="scientific">Amphimedon queenslandica</name>
    <name type="common">Sponge</name>
    <dbReference type="NCBI Taxonomy" id="400682"/>
    <lineage>
        <taxon>Eukaryota</taxon>
        <taxon>Metazoa</taxon>
        <taxon>Porifera</taxon>
        <taxon>Demospongiae</taxon>
        <taxon>Heteroscleromorpha</taxon>
        <taxon>Haplosclerida</taxon>
        <taxon>Niphatidae</taxon>
        <taxon>Amphimedon</taxon>
    </lineage>
</organism>
<accession>A0A1X7SY48</accession>
<evidence type="ECO:0000313" key="1">
    <source>
        <dbReference type="EnsemblMetazoa" id="Aqu2.1.06890_001"/>
    </source>
</evidence>